<comment type="similarity">
    <text evidence="2">Belongs to the glutaredoxin family.</text>
</comment>
<keyword evidence="8" id="KW-1133">Transmembrane helix</keyword>
<keyword evidence="8" id="KW-0812">Transmembrane</keyword>
<protein>
    <recommendedName>
        <fullName evidence="9">Thioredoxin domain-containing protein</fullName>
    </recommendedName>
</protein>
<keyword evidence="3" id="KW-0732">Signal</keyword>
<dbReference type="Pfam" id="PF13462">
    <property type="entry name" value="Thioredoxin_4"/>
    <property type="match status" value="1"/>
</dbReference>
<organism evidence="10 11">
    <name type="scientific">Candidatus Iainarchaeum sp</name>
    <dbReference type="NCBI Taxonomy" id="3101447"/>
    <lineage>
        <taxon>Archaea</taxon>
        <taxon>Candidatus Iainarchaeota</taxon>
        <taxon>Candidatus Iainarchaeia</taxon>
        <taxon>Candidatus Iainarchaeales</taxon>
        <taxon>Candidatus Iainarchaeaceae</taxon>
        <taxon>Candidatus Iainarchaeum</taxon>
    </lineage>
</organism>
<accession>A0A2D6M1J7</accession>
<name>A0A2D6M1J7_9ARCH</name>
<dbReference type="PANTHER" id="PTHR13887:SF14">
    <property type="entry name" value="DISULFIDE BOND FORMATION PROTEIN D"/>
    <property type="match status" value="1"/>
</dbReference>
<dbReference type="Proteomes" id="UP000226592">
    <property type="component" value="Unassembled WGS sequence"/>
</dbReference>
<sequence length="357" mass="38033">MAKKKVKTEIKPIVAKPSSGIDLKVPKFWENIYIVAVVTLIIGLLLGAAGMLVVAQQPITPTGDSDGPGLSGVVSAADVATKTEAFLVANLLGDGFTASNAVANSFSDNLYEVELTVTSGGQAQQVSVFVTKDAKTLFIASENVSMFDLDNPPQIPDGSDTPTPPPAGPVEVSADDDPFLGPEDAAIVVIEFSDFQCSYCGASAGTYEPLISQFKARDPTWEAAVPKLKELAEQGKIKFVYRDFPLSNHPFAQKAAEASECAEEQGKFWEYHDMLFENYSALDVDSLKQYAVDLELDADAFNECLDSGQMADEVAKDFADGSAYGVSGTPAFFVNGVLVSGAQSFSVFEQIFAGLEE</sequence>
<evidence type="ECO:0000256" key="6">
    <source>
        <dbReference type="ARBA" id="ARBA00023284"/>
    </source>
</evidence>
<evidence type="ECO:0000256" key="7">
    <source>
        <dbReference type="SAM" id="MobiDB-lite"/>
    </source>
</evidence>
<evidence type="ECO:0000313" key="11">
    <source>
        <dbReference type="Proteomes" id="UP000226592"/>
    </source>
</evidence>
<comment type="similarity">
    <text evidence="1">Belongs to the thioredoxin family. DsbA subfamily.</text>
</comment>
<keyword evidence="5" id="KW-1015">Disulfide bond</keyword>
<feature type="domain" description="Thioredoxin" evidence="9">
    <location>
        <begin position="149"/>
        <end position="357"/>
    </location>
</feature>
<feature type="region of interest" description="Disordered" evidence="7">
    <location>
        <begin position="148"/>
        <end position="176"/>
    </location>
</feature>
<dbReference type="PANTHER" id="PTHR13887">
    <property type="entry name" value="GLUTATHIONE S-TRANSFERASE KAPPA"/>
    <property type="match status" value="1"/>
</dbReference>
<keyword evidence="6" id="KW-0676">Redox-active center</keyword>
<dbReference type="EMBL" id="NZBU01000009">
    <property type="protein sequence ID" value="MAG22304.1"/>
    <property type="molecule type" value="Genomic_DNA"/>
</dbReference>
<evidence type="ECO:0000256" key="8">
    <source>
        <dbReference type="SAM" id="Phobius"/>
    </source>
</evidence>
<reference evidence="11" key="1">
    <citation type="submission" date="2017-09" db="EMBL/GenBank/DDBJ databases">
        <title>The Reconstruction of 2,631 Draft Metagenome-Assembled Genomes from the Global Oceans.</title>
        <authorList>
            <person name="Tully B.J."/>
            <person name="Graham E.D."/>
            <person name="Heidelberg J.F."/>
        </authorList>
    </citation>
    <scope>NUCLEOTIDE SEQUENCE [LARGE SCALE GENOMIC DNA]</scope>
</reference>
<comment type="caution">
    <text evidence="10">The sequence shown here is derived from an EMBL/GenBank/DDBJ whole genome shotgun (WGS) entry which is preliminary data.</text>
</comment>
<dbReference type="GO" id="GO:0016491">
    <property type="term" value="F:oxidoreductase activity"/>
    <property type="evidence" value="ECO:0007669"/>
    <property type="project" value="UniProtKB-KW"/>
</dbReference>
<evidence type="ECO:0000256" key="5">
    <source>
        <dbReference type="ARBA" id="ARBA00023157"/>
    </source>
</evidence>
<dbReference type="SUPFAM" id="SSF52833">
    <property type="entry name" value="Thioredoxin-like"/>
    <property type="match status" value="1"/>
</dbReference>
<gene>
    <name evidence="10" type="ORF">CL943_03300</name>
</gene>
<evidence type="ECO:0000256" key="4">
    <source>
        <dbReference type="ARBA" id="ARBA00023002"/>
    </source>
</evidence>
<proteinExistence type="inferred from homology"/>
<dbReference type="Gene3D" id="3.40.30.10">
    <property type="entry name" value="Glutaredoxin"/>
    <property type="match status" value="1"/>
</dbReference>
<dbReference type="InterPro" id="IPR012336">
    <property type="entry name" value="Thioredoxin-like_fold"/>
</dbReference>
<dbReference type="InterPro" id="IPR013766">
    <property type="entry name" value="Thioredoxin_domain"/>
</dbReference>
<feature type="transmembrane region" description="Helical" evidence="8">
    <location>
        <begin position="32"/>
        <end position="55"/>
    </location>
</feature>
<evidence type="ECO:0000259" key="9">
    <source>
        <dbReference type="PROSITE" id="PS51352"/>
    </source>
</evidence>
<dbReference type="InterPro" id="IPR036249">
    <property type="entry name" value="Thioredoxin-like_sf"/>
</dbReference>
<dbReference type="PROSITE" id="PS51352">
    <property type="entry name" value="THIOREDOXIN_2"/>
    <property type="match status" value="1"/>
</dbReference>
<evidence type="ECO:0000256" key="3">
    <source>
        <dbReference type="ARBA" id="ARBA00022729"/>
    </source>
</evidence>
<evidence type="ECO:0000313" key="10">
    <source>
        <dbReference type="EMBL" id="MAG22304.1"/>
    </source>
</evidence>
<keyword evidence="8" id="KW-0472">Membrane</keyword>
<evidence type="ECO:0000256" key="1">
    <source>
        <dbReference type="ARBA" id="ARBA00005791"/>
    </source>
</evidence>
<dbReference type="AlphaFoldDB" id="A0A2D6M1J7"/>
<evidence type="ECO:0000256" key="2">
    <source>
        <dbReference type="ARBA" id="ARBA00007787"/>
    </source>
</evidence>
<keyword evidence="4" id="KW-0560">Oxidoreductase</keyword>